<evidence type="ECO:0000313" key="2">
    <source>
        <dbReference type="Proteomes" id="UP000195402"/>
    </source>
</evidence>
<name>A0A200PM95_MACCD</name>
<dbReference type="AlphaFoldDB" id="A0A200PM95"/>
<keyword evidence="2" id="KW-1185">Reference proteome</keyword>
<dbReference type="Proteomes" id="UP000195402">
    <property type="component" value="Unassembled WGS sequence"/>
</dbReference>
<protein>
    <submittedName>
        <fullName evidence="1">Uncharacterized protein</fullName>
    </submittedName>
</protein>
<accession>A0A200PM95</accession>
<reference evidence="1 2" key="1">
    <citation type="journal article" date="2017" name="Mol. Plant">
        <title>The Genome of Medicinal Plant Macleaya cordata Provides New Insights into Benzylisoquinoline Alkaloids Metabolism.</title>
        <authorList>
            <person name="Liu X."/>
            <person name="Liu Y."/>
            <person name="Huang P."/>
            <person name="Ma Y."/>
            <person name="Qing Z."/>
            <person name="Tang Q."/>
            <person name="Cao H."/>
            <person name="Cheng P."/>
            <person name="Zheng Y."/>
            <person name="Yuan Z."/>
            <person name="Zhou Y."/>
            <person name="Liu J."/>
            <person name="Tang Z."/>
            <person name="Zhuo Y."/>
            <person name="Zhang Y."/>
            <person name="Yu L."/>
            <person name="Huang J."/>
            <person name="Yang P."/>
            <person name="Peng Q."/>
            <person name="Zhang J."/>
            <person name="Jiang W."/>
            <person name="Zhang Z."/>
            <person name="Lin K."/>
            <person name="Ro D.K."/>
            <person name="Chen X."/>
            <person name="Xiong X."/>
            <person name="Shang Y."/>
            <person name="Huang S."/>
            <person name="Zeng J."/>
        </authorList>
    </citation>
    <scope>NUCLEOTIDE SEQUENCE [LARGE SCALE GENOMIC DNA]</scope>
    <source>
        <strain evidence="2">cv. BLH2017</strain>
        <tissue evidence="1">Root</tissue>
    </source>
</reference>
<sequence length="125" mass="13991">MSLDLELNLGYESSLETHIDDEHSTNNSNSGYENYNWKTKTSGGNLNQKAKNCGGLTGSSSWVSFEVDHREMVAVVCMHCHMLVMLCKSSPSCPNCRFMHPLEQKPPSTTPSLSKSRFRLLCCKD</sequence>
<dbReference type="OrthoDB" id="1424894at2759"/>
<organism evidence="1 2">
    <name type="scientific">Macleaya cordata</name>
    <name type="common">Five-seeded plume-poppy</name>
    <name type="synonym">Bocconia cordata</name>
    <dbReference type="NCBI Taxonomy" id="56857"/>
    <lineage>
        <taxon>Eukaryota</taxon>
        <taxon>Viridiplantae</taxon>
        <taxon>Streptophyta</taxon>
        <taxon>Embryophyta</taxon>
        <taxon>Tracheophyta</taxon>
        <taxon>Spermatophyta</taxon>
        <taxon>Magnoliopsida</taxon>
        <taxon>Ranunculales</taxon>
        <taxon>Papaveraceae</taxon>
        <taxon>Papaveroideae</taxon>
        <taxon>Macleaya</taxon>
    </lineage>
</organism>
<proteinExistence type="predicted"/>
<comment type="caution">
    <text evidence="1">The sequence shown here is derived from an EMBL/GenBank/DDBJ whole genome shotgun (WGS) entry which is preliminary data.</text>
</comment>
<dbReference type="EMBL" id="MVGT01004510">
    <property type="protein sequence ID" value="OUZ99336.1"/>
    <property type="molecule type" value="Genomic_DNA"/>
</dbReference>
<dbReference type="PANTHER" id="PTHR14791">
    <property type="entry name" value="BOMB/KIRA PROTEINS"/>
    <property type="match status" value="1"/>
</dbReference>
<dbReference type="InterPro" id="IPR051105">
    <property type="entry name" value="WWC/KIBRA_Hippo_Reg"/>
</dbReference>
<dbReference type="PANTHER" id="PTHR14791:SF42">
    <property type="entry name" value="F16L1.2 PROTEIN"/>
    <property type="match status" value="1"/>
</dbReference>
<evidence type="ECO:0000313" key="1">
    <source>
        <dbReference type="EMBL" id="OUZ99336.1"/>
    </source>
</evidence>
<gene>
    <name evidence="1" type="ORF">BVC80_715g35</name>
</gene>
<dbReference type="STRING" id="56857.A0A200PM95"/>
<dbReference type="InParanoid" id="A0A200PM95"/>